<sequence>MSKLVEVETGFAVSPQLEPGDLDQAAAQGYRLIVNNRPDDEESGQPDGASLADQAKRLGLDWVDIPVTHAGFSASQVERLTAALGQADGPVLAYCRSGTRSTMLWALAQARAGRHPAELQDRASAAGYDLAGLRPLLDQQYAAAAAR</sequence>
<reference evidence="2 3" key="1">
    <citation type="submission" date="2014-11" db="EMBL/GenBank/DDBJ databases">
        <title>Draft genome sequence of Kirrobacter mercurialis.</title>
        <authorList>
            <person name="Coil D.A."/>
            <person name="Eisen J.A."/>
        </authorList>
    </citation>
    <scope>NUCLEOTIDE SEQUENCE [LARGE SCALE GENOMIC DNA]</scope>
    <source>
        <strain evidence="2 3">Coronado</strain>
    </source>
</reference>
<protein>
    <recommendedName>
        <fullName evidence="1">Beta-lactamase hydrolase-like protein phosphatase-like domain-containing protein</fullName>
    </recommendedName>
</protein>
<dbReference type="Proteomes" id="UP000030988">
    <property type="component" value="Unassembled WGS sequence"/>
</dbReference>
<comment type="caution">
    <text evidence="2">The sequence shown here is derived from an EMBL/GenBank/DDBJ whole genome shotgun (WGS) entry which is preliminary data.</text>
</comment>
<evidence type="ECO:0000313" key="2">
    <source>
        <dbReference type="EMBL" id="KHL24529.1"/>
    </source>
</evidence>
<dbReference type="InterPro" id="IPR005939">
    <property type="entry name" value="BLH_phosphatase-like"/>
</dbReference>
<dbReference type="SUPFAM" id="SSF52799">
    <property type="entry name" value="(Phosphotyrosine protein) phosphatases II"/>
    <property type="match status" value="1"/>
</dbReference>
<dbReference type="NCBIfam" id="TIGR01244">
    <property type="entry name" value="TIGR01244 family sulfur transferase"/>
    <property type="match status" value="1"/>
</dbReference>
<name>A0A0B2BSW5_9SPHN</name>
<keyword evidence="3" id="KW-1185">Reference proteome</keyword>
<dbReference type="STRING" id="1572751.PK98_11070"/>
<dbReference type="EMBL" id="JTDN01000002">
    <property type="protein sequence ID" value="KHL24529.1"/>
    <property type="molecule type" value="Genomic_DNA"/>
</dbReference>
<gene>
    <name evidence="2" type="ORF">PK98_11070</name>
</gene>
<dbReference type="RefSeq" id="WP_039096978.1">
    <property type="nucleotide sequence ID" value="NZ_JTDN01000002.1"/>
</dbReference>
<dbReference type="CDD" id="cd14503">
    <property type="entry name" value="PTP-bact"/>
    <property type="match status" value="1"/>
</dbReference>
<dbReference type="OrthoDB" id="9805710at2"/>
<accession>A0A0B2BSW5</accession>
<organism evidence="2 3">
    <name type="scientific">Croceibacterium mercuriale</name>
    <dbReference type="NCBI Taxonomy" id="1572751"/>
    <lineage>
        <taxon>Bacteria</taxon>
        <taxon>Pseudomonadati</taxon>
        <taxon>Pseudomonadota</taxon>
        <taxon>Alphaproteobacteria</taxon>
        <taxon>Sphingomonadales</taxon>
        <taxon>Erythrobacteraceae</taxon>
        <taxon>Croceibacterium</taxon>
    </lineage>
</organism>
<proteinExistence type="predicted"/>
<dbReference type="AlphaFoldDB" id="A0A0B2BSW5"/>
<evidence type="ECO:0000313" key="3">
    <source>
        <dbReference type="Proteomes" id="UP000030988"/>
    </source>
</evidence>
<evidence type="ECO:0000259" key="1">
    <source>
        <dbReference type="Pfam" id="PF04273"/>
    </source>
</evidence>
<feature type="domain" description="Beta-lactamase hydrolase-like protein phosphatase-like" evidence="1">
    <location>
        <begin position="7"/>
        <end position="111"/>
    </location>
</feature>
<dbReference type="GO" id="GO:0016787">
    <property type="term" value="F:hydrolase activity"/>
    <property type="evidence" value="ECO:0007669"/>
    <property type="project" value="InterPro"/>
</dbReference>
<dbReference type="Pfam" id="PF04273">
    <property type="entry name" value="BLH_phosphatase"/>
    <property type="match status" value="1"/>
</dbReference>
<dbReference type="Gene3D" id="3.90.190.10">
    <property type="entry name" value="Protein tyrosine phosphatase superfamily"/>
    <property type="match status" value="1"/>
</dbReference>
<dbReference type="InterPro" id="IPR029021">
    <property type="entry name" value="Prot-tyrosine_phosphatase-like"/>
</dbReference>